<protein>
    <submittedName>
        <fullName evidence="1">Uncharacterized protein</fullName>
    </submittedName>
</protein>
<dbReference type="EMBL" id="BJXN01000001">
    <property type="protein sequence ID" value="GEM88612.1"/>
    <property type="molecule type" value="Genomic_DNA"/>
</dbReference>
<evidence type="ECO:0000313" key="2">
    <source>
        <dbReference type="Proteomes" id="UP000321827"/>
    </source>
</evidence>
<dbReference type="AlphaFoldDB" id="A0A511RI30"/>
<sequence length="93" mass="10532">MPHPAEVFFEDETLTEGLTDDEARDLLAWLVGLADEMEGEDPAYIEQLKRLGRHLARLSARWGVPVGDLIDLVEIAWEDPDQPQGRPPRPMRA</sequence>
<evidence type="ECO:0000313" key="1">
    <source>
        <dbReference type="EMBL" id="GEM88612.1"/>
    </source>
</evidence>
<reference evidence="1 2" key="1">
    <citation type="submission" date="2019-07" db="EMBL/GenBank/DDBJ databases">
        <title>Whole genome shotgun sequence of Oceanithermus desulfurans NBRC 100063.</title>
        <authorList>
            <person name="Hosoyama A."/>
            <person name="Uohara A."/>
            <person name="Ohji S."/>
            <person name="Ichikawa N."/>
        </authorList>
    </citation>
    <scope>NUCLEOTIDE SEQUENCE [LARGE SCALE GENOMIC DNA]</scope>
    <source>
        <strain evidence="1 2">NBRC 100063</strain>
    </source>
</reference>
<name>A0A511RI30_9DEIN</name>
<organism evidence="1 2">
    <name type="scientific">Oceanithermus desulfurans NBRC 100063</name>
    <dbReference type="NCBI Taxonomy" id="1227550"/>
    <lineage>
        <taxon>Bacteria</taxon>
        <taxon>Thermotogati</taxon>
        <taxon>Deinococcota</taxon>
        <taxon>Deinococci</taxon>
        <taxon>Thermales</taxon>
        <taxon>Thermaceae</taxon>
        <taxon>Oceanithermus</taxon>
    </lineage>
</organism>
<dbReference type="Proteomes" id="UP000321827">
    <property type="component" value="Unassembled WGS sequence"/>
</dbReference>
<accession>A0A511RI30</accession>
<comment type="caution">
    <text evidence="1">The sequence shown here is derived from an EMBL/GenBank/DDBJ whole genome shotgun (WGS) entry which is preliminary data.</text>
</comment>
<dbReference type="OrthoDB" id="26327at2"/>
<gene>
    <name evidence="1" type="ORF">ODE01S_00460</name>
</gene>
<dbReference type="RefSeq" id="WP_013458473.1">
    <property type="nucleotide sequence ID" value="NZ_BJXN01000001.1"/>
</dbReference>
<proteinExistence type="predicted"/>